<feature type="region of interest" description="Disordered" evidence="1">
    <location>
        <begin position="67"/>
        <end position="102"/>
    </location>
</feature>
<dbReference type="Proteomes" id="UP000887565">
    <property type="component" value="Unplaced"/>
</dbReference>
<protein>
    <submittedName>
        <fullName evidence="3">Uncharacterized protein</fullName>
    </submittedName>
</protein>
<accession>A0A915KQX6</accession>
<evidence type="ECO:0000256" key="1">
    <source>
        <dbReference type="SAM" id="MobiDB-lite"/>
    </source>
</evidence>
<feature type="compositionally biased region" description="Low complexity" evidence="1">
    <location>
        <begin position="17"/>
        <end position="29"/>
    </location>
</feature>
<feature type="compositionally biased region" description="Polar residues" evidence="1">
    <location>
        <begin position="1"/>
        <end position="16"/>
    </location>
</feature>
<feature type="compositionally biased region" description="Polar residues" evidence="1">
    <location>
        <begin position="67"/>
        <end position="92"/>
    </location>
</feature>
<proteinExistence type="predicted"/>
<name>A0A915KQX6_ROMCU</name>
<feature type="region of interest" description="Disordered" evidence="1">
    <location>
        <begin position="1"/>
        <end position="49"/>
    </location>
</feature>
<dbReference type="AlphaFoldDB" id="A0A915KQX6"/>
<evidence type="ECO:0000313" key="2">
    <source>
        <dbReference type="Proteomes" id="UP000887565"/>
    </source>
</evidence>
<keyword evidence="2" id="KW-1185">Reference proteome</keyword>
<organism evidence="2 3">
    <name type="scientific">Romanomermis culicivorax</name>
    <name type="common">Nematode worm</name>
    <dbReference type="NCBI Taxonomy" id="13658"/>
    <lineage>
        <taxon>Eukaryota</taxon>
        <taxon>Metazoa</taxon>
        <taxon>Ecdysozoa</taxon>
        <taxon>Nematoda</taxon>
        <taxon>Enoplea</taxon>
        <taxon>Dorylaimia</taxon>
        <taxon>Mermithida</taxon>
        <taxon>Mermithoidea</taxon>
        <taxon>Mermithidae</taxon>
        <taxon>Romanomermis</taxon>
    </lineage>
</organism>
<evidence type="ECO:0000313" key="3">
    <source>
        <dbReference type="WBParaSite" id="nRc.2.0.1.t40098-RA"/>
    </source>
</evidence>
<sequence length="115" mass="11690">MTSQSILATSIDSISGTLSTKSTSNSASSEFPGGGNKNDLNGSDTDEITTTIDSGLTSLLKMATDFTGENGTSTVEPSTNSTSFDVPTSTVEENSDGPDDSISAVMSSTISFGMI</sequence>
<reference evidence="3" key="1">
    <citation type="submission" date="2022-11" db="UniProtKB">
        <authorList>
            <consortium name="WormBaseParasite"/>
        </authorList>
    </citation>
    <scope>IDENTIFICATION</scope>
</reference>
<dbReference type="WBParaSite" id="nRc.2.0.1.t40098-RA">
    <property type="protein sequence ID" value="nRc.2.0.1.t40098-RA"/>
    <property type="gene ID" value="nRc.2.0.1.g40098"/>
</dbReference>